<dbReference type="EMBL" id="JAHHGM010000002">
    <property type="protein sequence ID" value="MBT2988061.1"/>
    <property type="molecule type" value="Genomic_DNA"/>
</dbReference>
<accession>A0A944M4V6</accession>
<proteinExistence type="predicted"/>
<sequence>MKINGLYYSVAISLLCLLNNKTLHAEISGEALVDLTICYGVDYPAEKYQAVINKDSRIQMMEETLASIRTMDSVKLSEVDGFYTPLVDIEVMGNPLQFIGLYGYGPLRGVNMVLGGSFDVVKNALENQKNIEYTRCDAETKYQLKVCHQDVSKRYSHMIMTHPNNPKHQVILICIDKKS</sequence>
<dbReference type="AlphaFoldDB" id="A0A944M4V6"/>
<protein>
    <submittedName>
        <fullName evidence="1">Uncharacterized protein</fullName>
    </submittedName>
</protein>
<name>A0A944M4V6_9GAMM</name>
<organism evidence="1 2">
    <name type="scientific">Candidatus Thiodiazotropha taylori</name>
    <dbReference type="NCBI Taxonomy" id="2792791"/>
    <lineage>
        <taxon>Bacteria</taxon>
        <taxon>Pseudomonadati</taxon>
        <taxon>Pseudomonadota</taxon>
        <taxon>Gammaproteobacteria</taxon>
        <taxon>Chromatiales</taxon>
        <taxon>Sedimenticolaceae</taxon>
        <taxon>Candidatus Thiodiazotropha</taxon>
    </lineage>
</organism>
<dbReference type="Proteomes" id="UP000770889">
    <property type="component" value="Unassembled WGS sequence"/>
</dbReference>
<comment type="caution">
    <text evidence="1">The sequence shown here is derived from an EMBL/GenBank/DDBJ whole genome shotgun (WGS) entry which is preliminary data.</text>
</comment>
<evidence type="ECO:0000313" key="2">
    <source>
        <dbReference type="Proteomes" id="UP000770889"/>
    </source>
</evidence>
<gene>
    <name evidence="1" type="ORF">KME65_03775</name>
</gene>
<evidence type="ECO:0000313" key="1">
    <source>
        <dbReference type="EMBL" id="MBT2988061.1"/>
    </source>
</evidence>
<reference evidence="1 2" key="1">
    <citation type="submission" date="2021-05" db="EMBL/GenBank/DDBJ databases">
        <title>Genetic and Functional Diversity in Clade A Lucinid endosymbionts from the Bahamas.</title>
        <authorList>
            <person name="Giani N.M."/>
            <person name="Engel A.S."/>
            <person name="Campbell B.J."/>
        </authorList>
    </citation>
    <scope>NUCLEOTIDE SEQUENCE [LARGE SCALE GENOMIC DNA]</scope>
    <source>
        <strain evidence="1">LUC16012Gg_MoonRockCtena</strain>
    </source>
</reference>